<accession>A0A3A4NX53</accession>
<dbReference type="AlphaFoldDB" id="A0A3A4NX53"/>
<gene>
    <name evidence="1" type="ORF">C4520_06260</name>
</gene>
<sequence length="74" mass="8478">MTGKIDHNNPQRIFKEQDDLIVSRESKPIGPDKLISIRRSELTSIAPDDINWDHIYAGPSRAPHNIKRETDDSK</sequence>
<comment type="caution">
    <text evidence="1">The sequence shown here is derived from an EMBL/GenBank/DDBJ whole genome shotgun (WGS) entry which is preliminary data.</text>
</comment>
<proteinExistence type="predicted"/>
<name>A0A3A4NX53_ABYX5</name>
<evidence type="ECO:0000313" key="1">
    <source>
        <dbReference type="EMBL" id="RJP23552.1"/>
    </source>
</evidence>
<evidence type="ECO:0000313" key="2">
    <source>
        <dbReference type="Proteomes" id="UP000265882"/>
    </source>
</evidence>
<dbReference type="EMBL" id="QZKU01000045">
    <property type="protein sequence ID" value="RJP23552.1"/>
    <property type="molecule type" value="Genomic_DNA"/>
</dbReference>
<reference evidence="1 2" key="1">
    <citation type="journal article" date="2017" name="ISME J.">
        <title>Energy and carbon metabolisms in a deep terrestrial subsurface fluid microbial community.</title>
        <authorList>
            <person name="Momper L."/>
            <person name="Jungbluth S.P."/>
            <person name="Lee M.D."/>
            <person name="Amend J.P."/>
        </authorList>
    </citation>
    <scope>NUCLEOTIDE SEQUENCE [LARGE SCALE GENOMIC DNA]</scope>
    <source>
        <strain evidence="1">SURF_5</strain>
    </source>
</reference>
<organism evidence="1 2">
    <name type="scientific">Abyssobacteria bacterium (strain SURF_5)</name>
    <dbReference type="NCBI Taxonomy" id="2093360"/>
    <lineage>
        <taxon>Bacteria</taxon>
        <taxon>Pseudomonadati</taxon>
        <taxon>Candidatus Hydrogenedentota</taxon>
        <taxon>Candidatus Abyssobacteria</taxon>
    </lineage>
</organism>
<dbReference type="Proteomes" id="UP000265882">
    <property type="component" value="Unassembled WGS sequence"/>
</dbReference>
<protein>
    <submittedName>
        <fullName evidence="1">Uncharacterized protein</fullName>
    </submittedName>
</protein>